<organism evidence="1 2">
    <name type="scientific">Marmota monax</name>
    <name type="common">Woodchuck</name>
    <dbReference type="NCBI Taxonomy" id="9995"/>
    <lineage>
        <taxon>Eukaryota</taxon>
        <taxon>Metazoa</taxon>
        <taxon>Chordata</taxon>
        <taxon>Craniata</taxon>
        <taxon>Vertebrata</taxon>
        <taxon>Euteleostomi</taxon>
        <taxon>Mammalia</taxon>
        <taxon>Eutheria</taxon>
        <taxon>Euarchontoglires</taxon>
        <taxon>Glires</taxon>
        <taxon>Rodentia</taxon>
        <taxon>Sciuromorpha</taxon>
        <taxon>Sciuridae</taxon>
        <taxon>Xerinae</taxon>
        <taxon>Marmotini</taxon>
        <taxon>Marmota</taxon>
    </lineage>
</organism>
<dbReference type="EMBL" id="CABDUW010003878">
    <property type="protein sequence ID" value="VTJ89858.1"/>
    <property type="molecule type" value="Genomic_DNA"/>
</dbReference>
<sequence>MEAAEQAPLVALPQSPELSSCPGDISPCDLTILHFNDVYDVDPSPEEPVGGAARCGRHLPLSDSGGVKRDMWPSKPIKNAWKLAGLPWQRPSCVSFSSVLALANNGMVSKPA</sequence>
<keyword evidence="2" id="KW-1185">Reference proteome</keyword>
<name>A0A5E4D756_MARMO</name>
<reference evidence="1" key="1">
    <citation type="submission" date="2019-04" db="EMBL/GenBank/DDBJ databases">
        <authorList>
            <person name="Alioto T."/>
            <person name="Alioto T."/>
        </authorList>
    </citation>
    <scope>NUCLEOTIDE SEQUENCE [LARGE SCALE GENOMIC DNA]</scope>
</reference>
<protein>
    <submittedName>
        <fullName evidence="1">Uncharacterized protein</fullName>
    </submittedName>
</protein>
<comment type="caution">
    <text evidence="1">The sequence shown here is derived from an EMBL/GenBank/DDBJ whole genome shotgun (WGS) entry which is preliminary data.</text>
</comment>
<dbReference type="Proteomes" id="UP000335636">
    <property type="component" value="Unassembled WGS sequence"/>
</dbReference>
<gene>
    <name evidence="1" type="ORF">MONAX_5E041309</name>
</gene>
<evidence type="ECO:0000313" key="1">
    <source>
        <dbReference type="EMBL" id="VTJ89858.1"/>
    </source>
</evidence>
<feature type="non-terminal residue" evidence="1">
    <location>
        <position position="112"/>
    </location>
</feature>
<dbReference type="AlphaFoldDB" id="A0A5E4D756"/>
<evidence type="ECO:0000313" key="2">
    <source>
        <dbReference type="Proteomes" id="UP000335636"/>
    </source>
</evidence>
<accession>A0A5E4D756</accession>
<proteinExistence type="predicted"/>